<dbReference type="PANTHER" id="PTHR23150:SF19">
    <property type="entry name" value="FORMYLGLYCINE-GENERATING ENZYME"/>
    <property type="match status" value="1"/>
</dbReference>
<feature type="domain" description="Sulfatase-modifying factor enzyme-like" evidence="2">
    <location>
        <begin position="271"/>
        <end position="490"/>
    </location>
</feature>
<dbReference type="AlphaFoldDB" id="A6G0R9"/>
<evidence type="ECO:0000313" key="4">
    <source>
        <dbReference type="Proteomes" id="UP000005801"/>
    </source>
</evidence>
<dbReference type="Pfam" id="PF03781">
    <property type="entry name" value="FGE-sulfatase"/>
    <property type="match status" value="1"/>
</dbReference>
<evidence type="ECO:0000313" key="3">
    <source>
        <dbReference type="EMBL" id="EDM80457.1"/>
    </source>
</evidence>
<evidence type="ECO:0000256" key="1">
    <source>
        <dbReference type="SAM" id="MobiDB-lite"/>
    </source>
</evidence>
<feature type="region of interest" description="Disordered" evidence="1">
    <location>
        <begin position="487"/>
        <end position="510"/>
    </location>
</feature>
<sequence length="510" mass="54724">MALVGAVLLAPGCSSPRPGGLEGIDAKQAYARCVEGSGSEEAELDLDPLLVEWPSTQRSALEAELHRGELIVVRYTGCAMEVLRGCEVEGSYEWTEVSGKHDQLLIQSAGDVWAKVPLGAAKLVGAVERYGALLLDMALVGQYAGPSTPPPRAALRGRQCEDATHVVSSLIVGAFELTEASGARVEAGVEVSGAGAGGGGSRHRGYYSSDGKLAACEATSSYGPPRDCRSLVQLELLPLDARVETEEILSDLRCPEGMAMIHYGAQPIAGAFCLDRSEVTVADYARCAADHTCSEAPASVDWRGVDELDEALHARYDELCNEDKAGRRKHPVNCLTLDQARAYCQARDKRLPHAHEWIYAAKGGEQQRSFPWGEDPPDRHLVNACGRECARELRARDEEGKRQPAFTALYERSDGFVGTAPVGSFPEGTGRWGLVDMAGNVWEWTSDAGTSGARVFGGSALSEEAHELSALGSKMVDPRSRRADLGLRCAADPLPGEGAAARPRQRKRRR</sequence>
<proteinExistence type="predicted"/>
<dbReference type="Proteomes" id="UP000005801">
    <property type="component" value="Unassembled WGS sequence"/>
</dbReference>
<dbReference type="eggNOG" id="COG0790">
    <property type="taxonomic scope" value="Bacteria"/>
</dbReference>
<protein>
    <recommendedName>
        <fullName evidence="2">Sulfatase-modifying factor enzyme-like domain-containing protein</fullName>
    </recommendedName>
</protein>
<comment type="caution">
    <text evidence="3">The sequence shown here is derived from an EMBL/GenBank/DDBJ whole genome shotgun (WGS) entry which is preliminary data.</text>
</comment>
<dbReference type="InterPro" id="IPR016187">
    <property type="entry name" value="CTDL_fold"/>
</dbReference>
<dbReference type="GO" id="GO:0120147">
    <property type="term" value="F:formylglycine-generating oxidase activity"/>
    <property type="evidence" value="ECO:0007669"/>
    <property type="project" value="TreeGrafter"/>
</dbReference>
<dbReference type="SUPFAM" id="SSF56436">
    <property type="entry name" value="C-type lectin-like"/>
    <property type="match status" value="1"/>
</dbReference>
<dbReference type="InterPro" id="IPR051043">
    <property type="entry name" value="Sulfatase_Mod_Factor_Kinase"/>
</dbReference>
<name>A6G0R9_9BACT</name>
<dbReference type="eggNOG" id="COG1262">
    <property type="taxonomic scope" value="Bacteria"/>
</dbReference>
<dbReference type="EMBL" id="ABCS01000010">
    <property type="protein sequence ID" value="EDM80457.1"/>
    <property type="molecule type" value="Genomic_DNA"/>
</dbReference>
<keyword evidence="4" id="KW-1185">Reference proteome</keyword>
<dbReference type="PANTHER" id="PTHR23150">
    <property type="entry name" value="SULFATASE MODIFYING FACTOR 1, 2"/>
    <property type="match status" value="1"/>
</dbReference>
<dbReference type="InterPro" id="IPR005532">
    <property type="entry name" value="SUMF_dom"/>
</dbReference>
<reference evidence="3 4" key="1">
    <citation type="submission" date="2007-06" db="EMBL/GenBank/DDBJ databases">
        <authorList>
            <person name="Shimkets L."/>
            <person name="Ferriera S."/>
            <person name="Johnson J."/>
            <person name="Kravitz S."/>
            <person name="Beeson K."/>
            <person name="Sutton G."/>
            <person name="Rogers Y.-H."/>
            <person name="Friedman R."/>
            <person name="Frazier M."/>
            <person name="Venter J.C."/>
        </authorList>
    </citation>
    <scope>NUCLEOTIDE SEQUENCE [LARGE SCALE GENOMIC DNA]</scope>
    <source>
        <strain evidence="3 4">SIR-1</strain>
    </source>
</reference>
<dbReference type="InterPro" id="IPR042095">
    <property type="entry name" value="SUMF_sf"/>
</dbReference>
<gene>
    <name evidence="3" type="ORF">PPSIR1_41639</name>
</gene>
<dbReference type="STRING" id="391625.PPSIR1_41639"/>
<evidence type="ECO:0000259" key="2">
    <source>
        <dbReference type="Pfam" id="PF03781"/>
    </source>
</evidence>
<accession>A6G0R9</accession>
<dbReference type="Gene3D" id="3.90.1580.10">
    <property type="entry name" value="paralog of FGE (formylglycine-generating enzyme)"/>
    <property type="match status" value="1"/>
</dbReference>
<organism evidence="3 4">
    <name type="scientific">Plesiocystis pacifica SIR-1</name>
    <dbReference type="NCBI Taxonomy" id="391625"/>
    <lineage>
        <taxon>Bacteria</taxon>
        <taxon>Pseudomonadati</taxon>
        <taxon>Myxococcota</taxon>
        <taxon>Polyangia</taxon>
        <taxon>Nannocystales</taxon>
        <taxon>Nannocystaceae</taxon>
        <taxon>Plesiocystis</taxon>
    </lineage>
</organism>